<dbReference type="RefSeq" id="WP_222824266.1">
    <property type="nucleotide sequence ID" value="NZ_JAHWXP010000002.1"/>
</dbReference>
<proteinExistence type="predicted"/>
<gene>
    <name evidence="1" type="ORF">KYN89_06000</name>
</gene>
<organism evidence="1 2">
    <name type="scientific">Alteriqipengyuania abyssalis</name>
    <dbReference type="NCBI Taxonomy" id="2860200"/>
    <lineage>
        <taxon>Bacteria</taxon>
        <taxon>Pseudomonadati</taxon>
        <taxon>Pseudomonadota</taxon>
        <taxon>Alphaproteobacteria</taxon>
        <taxon>Sphingomonadales</taxon>
        <taxon>Erythrobacteraceae</taxon>
        <taxon>Alteriqipengyuania</taxon>
    </lineage>
</organism>
<evidence type="ECO:0008006" key="3">
    <source>
        <dbReference type="Google" id="ProtNLM"/>
    </source>
</evidence>
<reference evidence="1 2" key="1">
    <citation type="submission" date="2021-07" db="EMBL/GenBank/DDBJ databases">
        <title>Alteriqipengyuania abyssalis NZ-12B nov, sp.nov isolated from deep sea sponge in pacific ocean.</title>
        <authorList>
            <person name="Tareen S."/>
            <person name="Wink J."/>
        </authorList>
    </citation>
    <scope>NUCLEOTIDE SEQUENCE [LARGE SCALE GENOMIC DNA]</scope>
    <source>
        <strain evidence="1 2">NZ-12B</strain>
    </source>
</reference>
<protein>
    <recommendedName>
        <fullName evidence="3">Tat pathway signal sequence domain protein</fullName>
    </recommendedName>
</protein>
<comment type="caution">
    <text evidence="1">The sequence shown here is derived from an EMBL/GenBank/DDBJ whole genome shotgun (WGS) entry which is preliminary data.</text>
</comment>
<sequence length="239" mass="25654">MERRGFLTGLGLVGFAPLALHPASLLAARALPQGEFRLERVLRRDLFDGKAIIVNRGWLIRFEAAAGGGTEVTGEQVTSVVEAPPALAALARLEEQRTATLLPLRLSASGTIVDQPGDSRLDPLPITVIEAAADYVAGHASAPAVDLNVREFVAHLSQRQIGWLSHLPPDLLFPAPRDRTATREVALADGGQGRVELREMAEADPASGLLETFVRETITTVGESSRSAGETWRLYHTVS</sequence>
<name>A0ABS7PC13_9SPHN</name>
<dbReference type="Proteomes" id="UP000759298">
    <property type="component" value="Unassembled WGS sequence"/>
</dbReference>
<evidence type="ECO:0000313" key="2">
    <source>
        <dbReference type="Proteomes" id="UP000759298"/>
    </source>
</evidence>
<keyword evidence="2" id="KW-1185">Reference proteome</keyword>
<accession>A0ABS7PC13</accession>
<dbReference type="EMBL" id="JAHWXP010000002">
    <property type="protein sequence ID" value="MBY8336594.1"/>
    <property type="molecule type" value="Genomic_DNA"/>
</dbReference>
<evidence type="ECO:0000313" key="1">
    <source>
        <dbReference type="EMBL" id="MBY8336594.1"/>
    </source>
</evidence>